<gene>
    <name evidence="1" type="ORF">F5144DRAFT_619131</name>
</gene>
<organism evidence="1 2">
    <name type="scientific">Chaetomium tenue</name>
    <dbReference type="NCBI Taxonomy" id="1854479"/>
    <lineage>
        <taxon>Eukaryota</taxon>
        <taxon>Fungi</taxon>
        <taxon>Dikarya</taxon>
        <taxon>Ascomycota</taxon>
        <taxon>Pezizomycotina</taxon>
        <taxon>Sordariomycetes</taxon>
        <taxon>Sordariomycetidae</taxon>
        <taxon>Sordariales</taxon>
        <taxon>Chaetomiaceae</taxon>
        <taxon>Chaetomium</taxon>
    </lineage>
</organism>
<protein>
    <submittedName>
        <fullName evidence="1">Uncharacterized protein</fullName>
    </submittedName>
</protein>
<dbReference type="Proteomes" id="UP000724584">
    <property type="component" value="Unassembled WGS sequence"/>
</dbReference>
<keyword evidence="2" id="KW-1185">Reference proteome</keyword>
<sequence>MAACLRSQTPNQPFRGSSQFHATPRFAASTPRPSSTQTGATFATPALVIKTKVPRNRSTQDIIDDSSPISPEDGLPSGLPISRDSLPESIEIDSSLVPQSSLSPEEPGEGRPPKRRRISIASSEPEADPLVSSQHSQGTDLGSLPDAPGDRIVSYYSDVDEEDYEVEVDVDEDDGPNISPTQSIPSSPTHQHSPQTGDGQESELDDMENDAEAADSETPKRTNTKPTVRAGPRFKLTEPPDKFTLHPDTYLSADIFSPQRRGAKYLPGGLAAELRDWLVDVKGGVDGEGEVKATSSSLSFTPAAGAAKVVVSEVARGGPGMTLVSGKVVDGRAEDGLEQDVSVRVILAGEGSIEGLGGVGGTGNRNQVAPGTMVAIEPPAWDVELDGRTAFKKSDPLRILFCGSDEFSCASLKALHNEHKHNTNLIQSIDVVVRPSKPTGRGYKVIREVPLRGLAEQLSLPIHVRDTFTGWDMPKPDGDSINLIVAVSFGLFVPPRLIHASKYGGLNGLHVPPHEPCPTTTPPPAATTTTTTTTAPPPNPTPQSPQQPKLLHAPKITSQDKQLLWTAHGAGEVVRRAAVLGSLWTHLGRSSTGGGGGGEKRAILADLSVVEGPPPDWRVPPGGFKSKSTSASSSGKGKGKGGVGSKRGVNWDGDGVVVWVQKTALPLTREARKAGEGLTWEAESVTSKYWVDRDRESVVVRMGGSWLRIGMIKVEGSTFKPARVVLDGWGARSV</sequence>
<accession>A0ACB7PJE4</accession>
<name>A0ACB7PJE4_9PEZI</name>
<reference evidence="1 2" key="1">
    <citation type="journal article" date="2021" name="Nat. Commun.">
        <title>Genetic determinants of endophytism in the Arabidopsis root mycobiome.</title>
        <authorList>
            <person name="Mesny F."/>
            <person name="Miyauchi S."/>
            <person name="Thiergart T."/>
            <person name="Pickel B."/>
            <person name="Atanasova L."/>
            <person name="Karlsson M."/>
            <person name="Huettel B."/>
            <person name="Barry K.W."/>
            <person name="Haridas S."/>
            <person name="Chen C."/>
            <person name="Bauer D."/>
            <person name="Andreopoulos W."/>
            <person name="Pangilinan J."/>
            <person name="LaButti K."/>
            <person name="Riley R."/>
            <person name="Lipzen A."/>
            <person name="Clum A."/>
            <person name="Drula E."/>
            <person name="Henrissat B."/>
            <person name="Kohler A."/>
            <person name="Grigoriev I.V."/>
            <person name="Martin F.M."/>
            <person name="Hacquard S."/>
        </authorList>
    </citation>
    <scope>NUCLEOTIDE SEQUENCE [LARGE SCALE GENOMIC DNA]</scope>
    <source>
        <strain evidence="1 2">MPI-SDFR-AT-0079</strain>
    </source>
</reference>
<comment type="caution">
    <text evidence="1">The sequence shown here is derived from an EMBL/GenBank/DDBJ whole genome shotgun (WGS) entry which is preliminary data.</text>
</comment>
<dbReference type="EMBL" id="JAGIZQ010000002">
    <property type="protein sequence ID" value="KAH6641712.1"/>
    <property type="molecule type" value="Genomic_DNA"/>
</dbReference>
<evidence type="ECO:0000313" key="2">
    <source>
        <dbReference type="Proteomes" id="UP000724584"/>
    </source>
</evidence>
<proteinExistence type="predicted"/>
<evidence type="ECO:0000313" key="1">
    <source>
        <dbReference type="EMBL" id="KAH6641712.1"/>
    </source>
</evidence>